<feature type="compositionally biased region" description="Basic and acidic residues" evidence="2">
    <location>
        <begin position="327"/>
        <end position="341"/>
    </location>
</feature>
<feature type="compositionally biased region" description="Acidic residues" evidence="2">
    <location>
        <begin position="385"/>
        <end position="406"/>
    </location>
</feature>
<feature type="domain" description="CCHC-type" evidence="3">
    <location>
        <begin position="864"/>
        <end position="880"/>
    </location>
</feature>
<feature type="region of interest" description="Disordered" evidence="2">
    <location>
        <begin position="4073"/>
        <end position="4313"/>
    </location>
</feature>
<evidence type="ECO:0000256" key="1">
    <source>
        <dbReference type="PROSITE-ProRule" id="PRU00047"/>
    </source>
</evidence>
<name>A0ABN9SRT7_9DINO</name>
<comment type="caution">
    <text evidence="4">The sequence shown here is derived from an EMBL/GenBank/DDBJ whole genome shotgun (WGS) entry which is preliminary data.</text>
</comment>
<feature type="compositionally biased region" description="Pro residues" evidence="2">
    <location>
        <begin position="4143"/>
        <end position="4154"/>
    </location>
</feature>
<feature type="region of interest" description="Disordered" evidence="2">
    <location>
        <begin position="379"/>
        <end position="434"/>
    </location>
</feature>
<accession>A0ABN9SRT7</accession>
<feature type="compositionally biased region" description="Polar residues" evidence="2">
    <location>
        <begin position="1931"/>
        <end position="1942"/>
    </location>
</feature>
<keyword evidence="1" id="KW-0479">Metal-binding</keyword>
<feature type="region of interest" description="Disordered" evidence="2">
    <location>
        <begin position="2561"/>
        <end position="2590"/>
    </location>
</feature>
<dbReference type="InterPro" id="IPR001878">
    <property type="entry name" value="Znf_CCHC"/>
</dbReference>
<dbReference type="InterPro" id="IPR036397">
    <property type="entry name" value="RNaseH_sf"/>
</dbReference>
<feature type="compositionally biased region" description="Low complexity" evidence="2">
    <location>
        <begin position="960"/>
        <end position="974"/>
    </location>
</feature>
<dbReference type="EMBL" id="CAUYUJ010012836">
    <property type="protein sequence ID" value="CAK0834680.1"/>
    <property type="molecule type" value="Genomic_DNA"/>
</dbReference>
<dbReference type="Pfam" id="PF00098">
    <property type="entry name" value="zf-CCHC"/>
    <property type="match status" value="2"/>
</dbReference>
<feature type="non-terminal residue" evidence="4">
    <location>
        <position position="4313"/>
    </location>
</feature>
<dbReference type="Gene3D" id="4.10.60.10">
    <property type="entry name" value="Zinc finger, CCHC-type"/>
    <property type="match status" value="1"/>
</dbReference>
<feature type="compositionally biased region" description="Gly residues" evidence="2">
    <location>
        <begin position="4091"/>
        <end position="4100"/>
    </location>
</feature>
<keyword evidence="5" id="KW-1185">Reference proteome</keyword>
<feature type="compositionally biased region" description="Low complexity" evidence="2">
    <location>
        <begin position="4238"/>
        <end position="4260"/>
    </location>
</feature>
<evidence type="ECO:0000256" key="2">
    <source>
        <dbReference type="SAM" id="MobiDB-lite"/>
    </source>
</evidence>
<dbReference type="PROSITE" id="PS50158">
    <property type="entry name" value="ZF_CCHC"/>
    <property type="match status" value="2"/>
</dbReference>
<dbReference type="PANTHER" id="PTHR19446">
    <property type="entry name" value="REVERSE TRANSCRIPTASES"/>
    <property type="match status" value="1"/>
</dbReference>
<sequence length="4313" mass="476565">MRFQTSVIRTQIDETRWEAQLRDWWEADPTQSVLQLRHKRLVNGGAAWATAPGTHDQQRRLASGASEVSARLVMQLRGPPGPRPDQLLQAISNALATATGGQRFATISPDEALQCYTLRPERGPMRGAFTGRLEVAVRSAAEARHIHELLNGRGLQVGLDMLSLEVQLAYVGGHVRYDSGRGPYQGDVRITTWNAQGLFACRTKAQKRKRAHAKRLFHECDVLVLTETHSTLETEAAFASFEDSRAFWAHGTASRAGVGVIFRESFLRQFDGGFDWRVLVPGRAGELWLNGEFGDISIFGVYFATGLVDREIYTPGEKKKKRRHHSHAPDAEARRAERRLEVEHERATRTCACPPWLPHSESCRRRVCLRSDTPLVFKAEVEEKPAEEEVDWSPDEKPDDETEAELEPPPRQPSRRPTATTMAAGSGSGGSSALARRQPHIFGAAPHHYRQGTAVASTETPPWWSPELEHDAAYPYTITEWTRDVRRWMAATKLSVERQGPMLSLALGTTARTIADEVSVEILQHGAVLDLGDGRGAVARTGVDVLLAVLLAKFPPDPEAQMLRTGLDFFKFTPSRDEDLRSMFLRFDLLLDRANQHTELGISVPFRTWMLLSLLRLPARTWAEILRECDRRLPRTEQEYQLVKARLLRDRAIEENVSTFQPGRAGAPGVYFADADEDPLPLYLAIAAGSTDGTAARPAQRAAIGNGQSSEAAQDVFFDLGQAAGDDDGETCWSTDTEWWEREAAEDPRPADRLEAEQSAAAGDPLYLAQVWWAARTAERRCRAAAGRFAPKHKTKQSHVGVKRYTKRGPPRAAGGPPRRGFFVGQTFVSMDHVPELDIKAFFEGRSRGYNQARVKRGAPKVVKCYRCGKPGHMAAECKSPRNLCYNCGQPGHEAKDCKQPRKTFFATEDEAHQHEEEKEEEAPFTLGTEEHFMIRDSAVVQALQKRLTPAQPLQPEPPQQQQLVAQPSWAPAAPAAPPAATEWPPVGSAVQYVSQGVVIAYSGNTVLVQDSVHGCAITTPIKNLRYAPRVPAVPPRWQDSAEVDPLVANDPWKQCDKRYPVFEWDEDAQSNLEHQSVYNNTEAKISDEEDGLLVDTGARRNLTGRNFVDRQSYAAQRHGYKTTWTTLDQPRRMSGVGKGAQIAHRAATIHGVVGEGDLISYSAPVLEDEGAEVPALYGLDPMAARNTYVGTRTGRLHMIPDGTDDQIIWPKGTRVIECKKARSGHWMIPISRWHKLKKKGDKVTEAFAVSADKGACDVPVRDELFAGASRIGGLLGHPSRVHWCALGITGGKDDKTVICGEHLVMSNKPWPDMPCVCQRQSSSYVANDGAAYEQFAEKIMTHFNILSPSDIKPPSRDWHRTQRQLRDKAGARDYVKQQHTTGQPQPPQHKFVTFTGAEATPKWLESALPPRLAIGMDASAGADQSEIQVPTTATVTATRLITEFNYEVQMDLWFLHSLIDRPQLQRTIMHLIDACVRWSANGLLKDKEEITLCTRISELWLTIHGPMRTLVQDGESGMKGRAVADWAEANRIQLKYRPPGSKAWVAERHQQIQRKTFHSTEGQMQKEGIYAPVEQTLATVTFAHNALVNTDGSVAYQALYGRTPALLPTFDGATEAERDDRLPRGETLARSQARIREIAVTKIVEHTAKDRLRRADHHRTRPALELAKLKVGQQVDIWFEPSSKDVSGWRGPAVVKTIQHDENAVTVRYQGRTLDRRGQEVREHVAYLIFLVSQKQHPHAQWTLLRDACESLSIKAVKVYGLVYHGDTRKPGWHLTKASQTKSGHQVLEAGLLVASTVVRIAECTTVRLSRGVSSLQPLLNFSYSELWIWHSTLQGRSKLQQIDTSISCIHAVADASVAAVVTRCDFDDASAAASTASSRKGYDDKIAISMDNGIFANFRGHVSLATRAEGDTDRKRDYSHQTTWATSMASDGISTLQTDPAQAAVREEEGDDDRDEKDLKTWLLEINEADSDEGDLLPDVPCEEDSGTGGDSFLAADEPLSTISKALTDLSVQDMAKHAIDIIKAKRQELTSLHDLGCFRRFRRNLANNIVDTMWVLKWKYKENKHFIKARLTMRGFKDHDENLATFAGTATRWGQRVVNAIAAQQDDWALFSFDVSAAFAKGLTFQELSELTGEPLRVVQFELHPDDIKLLREIPGYEDFDPSTEVIQMAKAVYGLKDAPRAWRKKLHLILESFGLEALYADPQLYVLHDTSVKLNMILSAHVDDLKGGAPKTVAMELLKHLEKHVGTCTQEWANFTHVGIEHVTRADGIYTHQEKYVASLREIDKKFYAELHDEQAVSVEAKSHFSTLLGGVAWLCLTMPAIAVYVQALQRRGAEPRAQDLKRLNLVLRWVRRHKVGILFRKLPGRLRLVGVTDAAFKAVPDESSGLALRGCVIILNTDCDSTPASPGGACNILEFQCRRQRRVVRSTFSGELNGLVDSLEILLVIQICFHQIYHGCAATAKSLADDLDNGRLQPPVDAAVDARSVFDCLAATDVGELVEGSLKLHVLSLRERLQSGTLRRLVWTDTRDMLADGLTKGSVPRDQLIAVSNRGEYRTAHATASTTVRNGRKQTTGSTGSSGEYGGPAVKTRRVPGIEMCLRCMRETLGAALACAEARLSFVIGDFNWAADDLARICTRGRLRLLKEAMVEAAAGLRRGPPRAVEDDDVAAQLTWTMRCLWHWKAGQWHLACKAQAVELTGGQATSDPHLMASTLARHWGQAFQRKGTDRTVDLTTWTAQLPQLTDRTQDWHVTVEDVKQAVNLSGSSAPGPDGIPHSFWKGIGETGHTVLYDCLVALMADGSADRLAAEYGSADDCFGACNFNASLLVLLPKKPARVDPELGHVYRPEDTRPLMLVDTSNRILASTLRLKIEPAVEELANDCQRGFLQGRSILANIVELEAVMQEAALTWSQPTAWLLDMKAAFPSIEHDFLHKMLELSGLPLPLRNAIRALYAEQSCCLRMHGERLGGFRIFTGIRGLIRRSRVKRHFDLLARASGPHLNLQRSVVIPLWEWRLDAAAQEWSNHMPEWSSMRVSHSGSYLGFQVGPLAGEDAWAAPVKKFREAVIVWAERGLGMCLTVLAYNTYILPKLMYVAQFQGCFKDWPATEAWAIQRLFPGPAGWLPSSIAQCMQDELGMPTQLHSLTTAGPAAQLRAATFGGDRGQQLRPPAVAAAAGPPARQAGHNLDAWDVEWRWAAWFRHGPAQRLLQAQAALARDGITADTVLEASLGATPRPVTAERWRRARRALQSTAARLLRQRLWLRKGQWDFRWKLEQWSLGPLEGRRVLVCKRVMKTLPKRLAPQIRAAVLRTWLNGWCTARRFGSRGHACRLGCAAGEDCLRHYVRCPVLWEFGSRHLGLHDPGNSDGRTQASLLWETGCSQERLVQLATLVAVAYQTHNILGHRRGGPLHARQLLVQVLREMRAQRVAEAGLPERPAAEEVQAAPAAGVTGYGLGVQEKTVNGKSMQFVPACKKRFWMLKVAGGTDTVKGHLKSSRIMEDMVEKLGIPDTSANAAATLWAPVDDLPWLREFVANEVAGWRVPEPEGPDNQGRGDDEGGPARAGLDRDLRTAWSPCGSWATALKSPLKGKSFTSHIRDMTNQTWQKRCALLGRTGLRLAAAPRSGAKEVPLAFVEDHARCKETRLDVEIFEVGGLCHGGAHCPLMVTTAFPLAGPAPPLLRRFPRQPDLARTGSSGREESALSLMLSLVREFGPIFRATTDPVCMMHRAVWESRLSMTILTLVMRWASAHVATWAQVRGPTSAAFLSLLRVGWAATSLATWINSANGAVYKPMDFSPWYTKQVVRKAVLWWQFHKVPAAIEVLKRQAAQWCRFPLGPGCFDPGAKCALGALGPPLMGLHPSVEGAELLATLILARHSLAPITVRVDASYVVDGLLSRGREGTCGSPHSWAFLWRLVWDVIDDSGGLCPEGLTVVKVRGHGAIGDVEAGRLTRRERRCNLEADDWAKQATRPFATGTADRDKIWRADLMVDGVVAWASCAGAPAAAARDDIDAEVVIKQPLKIQLVLTAHEFAEKDGCWRCSTRGRYARTKESQRKLTYLPCIPRPGRAGLGYKLGTPADHPGAKAFPEQGGRGSGGRSGGRVPDADGRAWDRAPGSAGSWTRGRSRGRGACYRGRGLLGPGAPTPASRPPATSPPGRRRASRRQASRRPPATALHRRATAPRRQVGLLGNLGRSTRQRQRQGPWPSRLARRPCREPRRALAAQPARRGLHSHDQSLRAGAPPQRRGGAGAAVADAGAGAQDRHLPVPAPRAAGRAAGRARGARRVRPGGGGHRPRAPGRRRPQGAATFSPPR</sequence>
<feature type="region of interest" description="Disordered" evidence="2">
    <location>
        <begin position="317"/>
        <end position="341"/>
    </location>
</feature>
<dbReference type="Gene3D" id="3.30.420.10">
    <property type="entry name" value="Ribonuclease H-like superfamily/Ribonuclease H"/>
    <property type="match status" value="1"/>
</dbReference>
<evidence type="ECO:0000313" key="4">
    <source>
        <dbReference type="EMBL" id="CAK0834680.1"/>
    </source>
</evidence>
<proteinExistence type="predicted"/>
<dbReference type="SUPFAM" id="SSF56219">
    <property type="entry name" value="DNase I-like"/>
    <property type="match status" value="1"/>
</dbReference>
<gene>
    <name evidence="4" type="ORF">PCOR1329_LOCUS32044</name>
</gene>
<dbReference type="InterPro" id="IPR036875">
    <property type="entry name" value="Znf_CCHC_sf"/>
</dbReference>
<dbReference type="InterPro" id="IPR036691">
    <property type="entry name" value="Endo/exonu/phosph_ase_sf"/>
</dbReference>
<keyword evidence="1" id="KW-0863">Zinc-finger</keyword>
<protein>
    <recommendedName>
        <fullName evidence="3">CCHC-type domain-containing protein</fullName>
    </recommendedName>
</protein>
<dbReference type="SMART" id="SM00343">
    <property type="entry name" value="ZnF_C2HC"/>
    <property type="match status" value="2"/>
</dbReference>
<dbReference type="InterPro" id="IPR013103">
    <property type="entry name" value="RVT_2"/>
</dbReference>
<evidence type="ECO:0000259" key="3">
    <source>
        <dbReference type="PROSITE" id="PS50158"/>
    </source>
</evidence>
<keyword evidence="1" id="KW-0862">Zinc</keyword>
<dbReference type="Gene3D" id="3.60.10.10">
    <property type="entry name" value="Endonuclease/exonuclease/phosphatase"/>
    <property type="match status" value="1"/>
</dbReference>
<feature type="compositionally biased region" description="Basic and acidic residues" evidence="2">
    <location>
        <begin position="1354"/>
        <end position="1377"/>
    </location>
</feature>
<dbReference type="Pfam" id="PF07727">
    <property type="entry name" value="RVT_2"/>
    <property type="match status" value="1"/>
</dbReference>
<feature type="compositionally biased region" description="Basic residues" evidence="2">
    <location>
        <begin position="4157"/>
        <end position="4167"/>
    </location>
</feature>
<reference evidence="4" key="1">
    <citation type="submission" date="2023-10" db="EMBL/GenBank/DDBJ databases">
        <authorList>
            <person name="Chen Y."/>
            <person name="Shah S."/>
            <person name="Dougan E. K."/>
            <person name="Thang M."/>
            <person name="Chan C."/>
        </authorList>
    </citation>
    <scope>NUCLEOTIDE SEQUENCE [LARGE SCALE GENOMIC DNA]</scope>
</reference>
<organism evidence="4 5">
    <name type="scientific">Prorocentrum cordatum</name>
    <dbReference type="NCBI Taxonomy" id="2364126"/>
    <lineage>
        <taxon>Eukaryota</taxon>
        <taxon>Sar</taxon>
        <taxon>Alveolata</taxon>
        <taxon>Dinophyceae</taxon>
        <taxon>Prorocentrales</taxon>
        <taxon>Prorocentraceae</taxon>
        <taxon>Prorocentrum</taxon>
    </lineage>
</organism>
<feature type="region of interest" description="Disordered" evidence="2">
    <location>
        <begin position="3540"/>
        <end position="3566"/>
    </location>
</feature>
<dbReference type="SUPFAM" id="SSF57756">
    <property type="entry name" value="Retrovirus zinc finger-like domains"/>
    <property type="match status" value="1"/>
</dbReference>
<feature type="domain" description="CCHC-type" evidence="3">
    <location>
        <begin position="885"/>
        <end position="900"/>
    </location>
</feature>
<dbReference type="Proteomes" id="UP001189429">
    <property type="component" value="Unassembled WGS sequence"/>
</dbReference>
<feature type="compositionally biased region" description="Low complexity" evidence="2">
    <location>
        <begin position="4270"/>
        <end position="4280"/>
    </location>
</feature>
<feature type="region of interest" description="Disordered" evidence="2">
    <location>
        <begin position="951"/>
        <end position="983"/>
    </location>
</feature>
<feature type="region of interest" description="Disordered" evidence="2">
    <location>
        <begin position="1352"/>
        <end position="1390"/>
    </location>
</feature>
<feature type="region of interest" description="Disordered" evidence="2">
    <location>
        <begin position="1931"/>
        <end position="1958"/>
    </location>
</feature>
<feature type="compositionally biased region" description="Basic residues" evidence="2">
    <location>
        <begin position="4281"/>
        <end position="4303"/>
    </location>
</feature>
<evidence type="ECO:0000313" key="5">
    <source>
        <dbReference type="Proteomes" id="UP001189429"/>
    </source>
</evidence>